<dbReference type="RefSeq" id="WP_345087205.1">
    <property type="nucleotide sequence ID" value="NZ_BAAAWG010000013.1"/>
</dbReference>
<evidence type="ECO:0000313" key="3">
    <source>
        <dbReference type="Proteomes" id="UP001596241"/>
    </source>
</evidence>
<dbReference type="Proteomes" id="UP001596241">
    <property type="component" value="Unassembled WGS sequence"/>
</dbReference>
<accession>A0ABW1FCK1</accession>
<sequence length="64" mass="6381">MRQPQRVRDKGAGPRHPGRTAPAAKGGAATANTLISTPAGLALLAGTIMVAPLSTTGCSSSRRA</sequence>
<feature type="region of interest" description="Disordered" evidence="1">
    <location>
        <begin position="1"/>
        <end position="29"/>
    </location>
</feature>
<protein>
    <submittedName>
        <fullName evidence="2">Uncharacterized protein</fullName>
    </submittedName>
</protein>
<evidence type="ECO:0000313" key="2">
    <source>
        <dbReference type="EMBL" id="MFC5892142.1"/>
    </source>
</evidence>
<feature type="compositionally biased region" description="Basic and acidic residues" evidence="1">
    <location>
        <begin position="1"/>
        <end position="12"/>
    </location>
</feature>
<dbReference type="EMBL" id="JBHSPW010000002">
    <property type="protein sequence ID" value="MFC5892142.1"/>
    <property type="molecule type" value="Genomic_DNA"/>
</dbReference>
<feature type="compositionally biased region" description="Low complexity" evidence="1">
    <location>
        <begin position="19"/>
        <end position="29"/>
    </location>
</feature>
<organism evidence="2 3">
    <name type="scientific">Streptomyces ramulosus</name>
    <dbReference type="NCBI Taxonomy" id="47762"/>
    <lineage>
        <taxon>Bacteria</taxon>
        <taxon>Bacillati</taxon>
        <taxon>Actinomycetota</taxon>
        <taxon>Actinomycetes</taxon>
        <taxon>Kitasatosporales</taxon>
        <taxon>Streptomycetaceae</taxon>
        <taxon>Streptomyces</taxon>
    </lineage>
</organism>
<comment type="caution">
    <text evidence="2">The sequence shown here is derived from an EMBL/GenBank/DDBJ whole genome shotgun (WGS) entry which is preliminary data.</text>
</comment>
<proteinExistence type="predicted"/>
<gene>
    <name evidence="2" type="ORF">ACFP3M_04845</name>
</gene>
<name>A0ABW1FCK1_9ACTN</name>
<reference evidence="3" key="1">
    <citation type="journal article" date="2019" name="Int. J. Syst. Evol. Microbiol.">
        <title>The Global Catalogue of Microorganisms (GCM) 10K type strain sequencing project: providing services to taxonomists for standard genome sequencing and annotation.</title>
        <authorList>
            <consortium name="The Broad Institute Genomics Platform"/>
            <consortium name="The Broad Institute Genome Sequencing Center for Infectious Disease"/>
            <person name="Wu L."/>
            <person name="Ma J."/>
        </authorList>
    </citation>
    <scope>NUCLEOTIDE SEQUENCE [LARGE SCALE GENOMIC DNA]</scope>
    <source>
        <strain evidence="3">CGMCC 1.15809</strain>
    </source>
</reference>
<keyword evidence="3" id="KW-1185">Reference proteome</keyword>
<evidence type="ECO:0000256" key="1">
    <source>
        <dbReference type="SAM" id="MobiDB-lite"/>
    </source>
</evidence>